<dbReference type="GO" id="GO:0016655">
    <property type="term" value="F:oxidoreductase activity, acting on NAD(P)H, quinone or similar compound as acceptor"/>
    <property type="evidence" value="ECO:0007669"/>
    <property type="project" value="InterPro"/>
</dbReference>
<evidence type="ECO:0000256" key="6">
    <source>
        <dbReference type="HAMAP-Rule" id="MF_01216"/>
    </source>
</evidence>
<protein>
    <recommendedName>
        <fullName evidence="6">FMN dependent NADH:quinone oxidoreductase</fullName>
        <ecNumber evidence="6">1.6.5.-</ecNumber>
    </recommendedName>
    <alternativeName>
        <fullName evidence="6">Azo-dye reductase</fullName>
    </alternativeName>
    <alternativeName>
        <fullName evidence="6">FMN-dependent NADH-azo compound oxidoreductase</fullName>
    </alternativeName>
    <alternativeName>
        <fullName evidence="6">FMN-dependent NADH-azoreductase</fullName>
        <ecNumber evidence="6">1.7.1.17</ecNumber>
    </alternativeName>
</protein>
<dbReference type="InterPro" id="IPR003680">
    <property type="entry name" value="Flavodoxin_fold"/>
</dbReference>
<feature type="binding site" evidence="6">
    <location>
        <begin position="16"/>
        <end position="18"/>
    </location>
    <ligand>
        <name>FMN</name>
        <dbReference type="ChEBI" id="CHEBI:58210"/>
    </ligand>
</feature>
<dbReference type="OrthoDB" id="9805013at2"/>
<comment type="subunit">
    <text evidence="6">Homodimer.</text>
</comment>
<dbReference type="GO" id="GO:0010181">
    <property type="term" value="F:FMN binding"/>
    <property type="evidence" value="ECO:0007669"/>
    <property type="project" value="UniProtKB-UniRule"/>
</dbReference>
<dbReference type="GO" id="GO:0016652">
    <property type="term" value="F:oxidoreductase activity, acting on NAD(P)H as acceptor"/>
    <property type="evidence" value="ECO:0007669"/>
    <property type="project" value="UniProtKB-UniRule"/>
</dbReference>
<dbReference type="InterPro" id="IPR029039">
    <property type="entry name" value="Flavoprotein-like_sf"/>
</dbReference>
<organism evidence="8 9">
    <name type="scientific">Chryseobacterium wanjuense</name>
    <dbReference type="NCBI Taxonomy" id="356305"/>
    <lineage>
        <taxon>Bacteria</taxon>
        <taxon>Pseudomonadati</taxon>
        <taxon>Bacteroidota</taxon>
        <taxon>Flavobacteriia</taxon>
        <taxon>Flavobacteriales</taxon>
        <taxon>Weeksellaceae</taxon>
        <taxon>Chryseobacterium group</taxon>
        <taxon>Chryseobacterium</taxon>
    </lineage>
</organism>
<reference evidence="9" key="1">
    <citation type="submission" date="2016-10" db="EMBL/GenBank/DDBJ databases">
        <authorList>
            <person name="Varghese N."/>
            <person name="Submissions S."/>
        </authorList>
    </citation>
    <scope>NUCLEOTIDE SEQUENCE [LARGE SCALE GENOMIC DNA]</scope>
    <source>
        <strain evidence="9">DSM 17724</strain>
    </source>
</reference>
<dbReference type="AlphaFoldDB" id="A0A1I0RVV9"/>
<comment type="function">
    <text evidence="6">Quinone reductase that provides resistance to thiol-specific stress caused by electrophilic quinones.</text>
</comment>
<evidence type="ECO:0000313" key="8">
    <source>
        <dbReference type="EMBL" id="SEW45484.1"/>
    </source>
</evidence>
<evidence type="ECO:0000256" key="1">
    <source>
        <dbReference type="ARBA" id="ARBA00022630"/>
    </source>
</evidence>
<keyword evidence="9" id="KW-1185">Reference proteome</keyword>
<keyword evidence="2 6" id="KW-0288">FMN</keyword>
<comment type="catalytic activity">
    <reaction evidence="5">
        <text>N,N-dimethyl-1,4-phenylenediamine + anthranilate + 2 NAD(+) = 2-(4-dimethylaminophenyl)diazenylbenzoate + 2 NADH + 2 H(+)</text>
        <dbReference type="Rhea" id="RHEA:55872"/>
        <dbReference type="ChEBI" id="CHEBI:15378"/>
        <dbReference type="ChEBI" id="CHEBI:15783"/>
        <dbReference type="ChEBI" id="CHEBI:16567"/>
        <dbReference type="ChEBI" id="CHEBI:57540"/>
        <dbReference type="ChEBI" id="CHEBI:57945"/>
        <dbReference type="ChEBI" id="CHEBI:71579"/>
        <dbReference type="EC" id="1.7.1.17"/>
    </reaction>
    <physiologicalReaction direction="right-to-left" evidence="5">
        <dbReference type="Rhea" id="RHEA:55874"/>
    </physiologicalReaction>
</comment>
<dbReference type="HAMAP" id="MF_01216">
    <property type="entry name" value="Azoreductase_type1"/>
    <property type="match status" value="1"/>
</dbReference>
<dbReference type="PANTHER" id="PTHR43741">
    <property type="entry name" value="FMN-DEPENDENT NADH-AZOREDUCTASE 1"/>
    <property type="match status" value="1"/>
</dbReference>
<comment type="function">
    <text evidence="6">Also exhibits azoreductase activity. Catalyzes the reductive cleavage of the azo bond in aromatic azo compounds to the corresponding amines.</text>
</comment>
<dbReference type="EC" id="1.6.5.-" evidence="6"/>
<evidence type="ECO:0000313" key="9">
    <source>
        <dbReference type="Proteomes" id="UP000199469"/>
    </source>
</evidence>
<evidence type="ECO:0000256" key="5">
    <source>
        <dbReference type="ARBA" id="ARBA00048542"/>
    </source>
</evidence>
<keyword evidence="1 6" id="KW-0285">Flavoprotein</keyword>
<proteinExistence type="inferred from homology"/>
<evidence type="ECO:0000259" key="7">
    <source>
        <dbReference type="Pfam" id="PF02525"/>
    </source>
</evidence>
<comment type="catalytic activity">
    <reaction evidence="6">
        <text>2 a quinone + NADH + H(+) = 2 a 1,4-benzosemiquinone + NAD(+)</text>
        <dbReference type="Rhea" id="RHEA:65952"/>
        <dbReference type="ChEBI" id="CHEBI:15378"/>
        <dbReference type="ChEBI" id="CHEBI:57540"/>
        <dbReference type="ChEBI" id="CHEBI:57945"/>
        <dbReference type="ChEBI" id="CHEBI:132124"/>
        <dbReference type="ChEBI" id="CHEBI:134225"/>
    </reaction>
</comment>
<feature type="binding site" evidence="6">
    <location>
        <position position="10"/>
    </location>
    <ligand>
        <name>FMN</name>
        <dbReference type="ChEBI" id="CHEBI:58210"/>
    </ligand>
</feature>
<dbReference type="InterPro" id="IPR050104">
    <property type="entry name" value="FMN-dep_NADH:Q_OxRdtase_AzoR1"/>
</dbReference>
<feature type="binding site" evidence="6">
    <location>
        <begin position="140"/>
        <end position="143"/>
    </location>
    <ligand>
        <name>FMN</name>
        <dbReference type="ChEBI" id="CHEBI:58210"/>
    </ligand>
</feature>
<evidence type="ECO:0000256" key="4">
    <source>
        <dbReference type="ARBA" id="ARBA00023027"/>
    </source>
</evidence>
<feature type="domain" description="Flavodoxin-like fold" evidence="7">
    <location>
        <begin position="2"/>
        <end position="195"/>
    </location>
</feature>
<dbReference type="EC" id="1.7.1.17" evidence="6"/>
<dbReference type="Proteomes" id="UP000199469">
    <property type="component" value="Unassembled WGS sequence"/>
</dbReference>
<dbReference type="Pfam" id="PF02525">
    <property type="entry name" value="Flavodoxin_2"/>
    <property type="match status" value="1"/>
</dbReference>
<feature type="binding site" evidence="6">
    <location>
        <begin position="96"/>
        <end position="99"/>
    </location>
    <ligand>
        <name>FMN</name>
        <dbReference type="ChEBI" id="CHEBI:58210"/>
    </ligand>
</feature>
<dbReference type="PANTHER" id="PTHR43741:SF4">
    <property type="entry name" value="FMN-DEPENDENT NADH:QUINONE OXIDOREDUCTASE"/>
    <property type="match status" value="1"/>
</dbReference>
<gene>
    <name evidence="6" type="primary">azoR</name>
    <name evidence="8" type="ORF">SAMN05421841_3333</name>
</gene>
<comment type="similarity">
    <text evidence="6">Belongs to the azoreductase type 1 family.</text>
</comment>
<dbReference type="SUPFAM" id="SSF52218">
    <property type="entry name" value="Flavoproteins"/>
    <property type="match status" value="1"/>
</dbReference>
<keyword evidence="3 6" id="KW-0560">Oxidoreductase</keyword>
<dbReference type="STRING" id="356305.SAMN05421841_3333"/>
<evidence type="ECO:0000256" key="3">
    <source>
        <dbReference type="ARBA" id="ARBA00023002"/>
    </source>
</evidence>
<dbReference type="GO" id="GO:0009055">
    <property type="term" value="F:electron transfer activity"/>
    <property type="evidence" value="ECO:0007669"/>
    <property type="project" value="UniProtKB-UniRule"/>
</dbReference>
<evidence type="ECO:0000256" key="2">
    <source>
        <dbReference type="ARBA" id="ARBA00022643"/>
    </source>
</evidence>
<keyword evidence="4 6" id="KW-0520">NAD</keyword>
<dbReference type="InterPro" id="IPR023048">
    <property type="entry name" value="NADH:quinone_OxRdtase_FMN_depd"/>
</dbReference>
<sequence>MMKILNIISSPIHEASASTKLGNAIVHKLQGKYPNSTVTVRNLTKQTLPHLEEIQMRSFFTADENRTPEQKEALKLSDEVVNEVMNADIIVINVPMYNFGISSTLKVWIDHLIRKDVTFKHSASGAQGMLNDKKVYLAISSGGIYSEGPRKHLDYTENYLRSVLDFIGITDVTVFRIEAQSKPDLKEEFAAKAMESISI</sequence>
<dbReference type="EMBL" id="FOIU01000002">
    <property type="protein sequence ID" value="SEW45484.1"/>
    <property type="molecule type" value="Genomic_DNA"/>
</dbReference>
<dbReference type="RefSeq" id="WP_089794517.1">
    <property type="nucleotide sequence ID" value="NZ_FOIU01000002.1"/>
</dbReference>
<comment type="cofactor">
    <cofactor evidence="6">
        <name>FMN</name>
        <dbReference type="ChEBI" id="CHEBI:58210"/>
    </cofactor>
    <text evidence="6">Binds 1 FMN per subunit.</text>
</comment>
<accession>A0A1I0RVV9</accession>
<name>A0A1I0RVV9_9FLAO</name>
<dbReference type="Gene3D" id="3.40.50.360">
    <property type="match status" value="1"/>
</dbReference>